<accession>A0A367E8Q1</accession>
<evidence type="ECO:0000313" key="3">
    <source>
        <dbReference type="EMBL" id="RCG14434.1"/>
    </source>
</evidence>
<reference evidence="3 4" key="1">
    <citation type="submission" date="2018-06" db="EMBL/GenBank/DDBJ databases">
        <title>Streptomyces reniochalinae sp. nov. and Streptomyces diacarnus sp. nov. from marine sponges.</title>
        <authorList>
            <person name="Li L."/>
        </authorList>
    </citation>
    <scope>NUCLEOTIDE SEQUENCE [LARGE SCALE GENOMIC DNA]</scope>
    <source>
        <strain evidence="3 4">LHW51701</strain>
    </source>
</reference>
<dbReference type="AlphaFoldDB" id="A0A367E8Q1"/>
<keyword evidence="4" id="KW-1185">Reference proteome</keyword>
<feature type="domain" description="DUF8129" evidence="2">
    <location>
        <begin position="8"/>
        <end position="62"/>
    </location>
</feature>
<dbReference type="EMBL" id="QOIN01000070">
    <property type="protein sequence ID" value="RCG14434.1"/>
    <property type="molecule type" value="Genomic_DNA"/>
</dbReference>
<name>A0A367E8Q1_9ACTN</name>
<evidence type="ECO:0000313" key="4">
    <source>
        <dbReference type="Proteomes" id="UP000252914"/>
    </source>
</evidence>
<feature type="region of interest" description="Disordered" evidence="1">
    <location>
        <begin position="58"/>
        <end position="108"/>
    </location>
</feature>
<gene>
    <name evidence="3" type="ORF">DTL70_31520</name>
</gene>
<dbReference type="Proteomes" id="UP000252914">
    <property type="component" value="Unassembled WGS sequence"/>
</dbReference>
<protein>
    <recommendedName>
        <fullName evidence="2">DUF8129 domain-containing protein</fullName>
    </recommendedName>
</protein>
<evidence type="ECO:0000256" key="1">
    <source>
        <dbReference type="SAM" id="MobiDB-lite"/>
    </source>
</evidence>
<dbReference type="InterPro" id="IPR058442">
    <property type="entry name" value="DUF8129"/>
</dbReference>
<dbReference type="RefSeq" id="WP_114025441.1">
    <property type="nucleotide sequence ID" value="NZ_JBEYTF010000003.1"/>
</dbReference>
<sequence>MSAHQSDALPLPDYDQLPAGSVEHRIRSLGSDDVRRLAEYEQAHADRPQVKEILAARLEQLDAGAEPSQGDARAGGPDIPAGTSGGSPVSPAGAAEPEEPLRHGKHEM</sequence>
<organism evidence="3 4">
    <name type="scientific">Streptomyces diacarni</name>
    <dbReference type="NCBI Taxonomy" id="2800381"/>
    <lineage>
        <taxon>Bacteria</taxon>
        <taxon>Bacillati</taxon>
        <taxon>Actinomycetota</taxon>
        <taxon>Actinomycetes</taxon>
        <taxon>Kitasatosporales</taxon>
        <taxon>Streptomycetaceae</taxon>
        <taxon>Streptomyces</taxon>
    </lineage>
</organism>
<feature type="compositionally biased region" description="Basic and acidic residues" evidence="1">
    <location>
        <begin position="99"/>
        <end position="108"/>
    </location>
</feature>
<comment type="caution">
    <text evidence="3">The sequence shown here is derived from an EMBL/GenBank/DDBJ whole genome shotgun (WGS) entry which is preliminary data.</text>
</comment>
<proteinExistence type="predicted"/>
<dbReference type="Pfam" id="PF26450">
    <property type="entry name" value="DUF8129"/>
    <property type="match status" value="1"/>
</dbReference>
<evidence type="ECO:0000259" key="2">
    <source>
        <dbReference type="Pfam" id="PF26450"/>
    </source>
</evidence>